<protein>
    <submittedName>
        <fullName evidence="2">SRPBCC family protein</fullName>
    </submittedName>
</protein>
<dbReference type="RefSeq" id="WP_214347204.1">
    <property type="nucleotide sequence ID" value="NZ_JAHBOH010000001.1"/>
</dbReference>
<evidence type="ECO:0000313" key="2">
    <source>
        <dbReference type="EMBL" id="MBT0993523.1"/>
    </source>
</evidence>
<evidence type="ECO:0000313" key="3">
    <source>
        <dbReference type="Proteomes" id="UP000722125"/>
    </source>
</evidence>
<accession>A0ABS5TWN0</accession>
<sequence>MSTITTPETIDEAAAVVVRREVRIAAPVDLVWRLHTDIARWPAWQTDIEAAQLDEPLRAGTTFTWRTHGLEVASTVHAVDAPRRILWGGPAQGIDGLHEWTFTADGDATIVRTAESWDGDPVRADSDNLRTALESSLGAWLELMRVTAETKAAKRAARSRRRRRAKLLAWSSLGLSALFVLAEPLLLVPLVGFVLALSLWD</sequence>
<evidence type="ECO:0000256" key="1">
    <source>
        <dbReference type="SAM" id="Phobius"/>
    </source>
</evidence>
<dbReference type="InterPro" id="IPR023393">
    <property type="entry name" value="START-like_dom_sf"/>
</dbReference>
<dbReference type="EMBL" id="JAHBOH010000001">
    <property type="protein sequence ID" value="MBT0993523.1"/>
    <property type="molecule type" value="Genomic_DNA"/>
</dbReference>
<dbReference type="Gene3D" id="3.30.530.20">
    <property type="match status" value="1"/>
</dbReference>
<keyword evidence="3" id="KW-1185">Reference proteome</keyword>
<name>A0ABS5TWN0_9CELL</name>
<proteinExistence type="predicted"/>
<keyword evidence="1" id="KW-1133">Transmembrane helix</keyword>
<reference evidence="2 3" key="1">
    <citation type="submission" date="2021-05" db="EMBL/GenBank/DDBJ databases">
        <title>Description of Cellulomonas sp. DKR-3 sp. nov.</title>
        <authorList>
            <person name="Dahal R.H."/>
            <person name="Chaudhary D.K."/>
        </authorList>
    </citation>
    <scope>NUCLEOTIDE SEQUENCE [LARGE SCALE GENOMIC DNA]</scope>
    <source>
        <strain evidence="2 3">DKR-3</strain>
    </source>
</reference>
<gene>
    <name evidence="2" type="ORF">KIN34_04390</name>
</gene>
<organism evidence="2 3">
    <name type="scientific">Cellulomonas fulva</name>
    <dbReference type="NCBI Taxonomy" id="2835530"/>
    <lineage>
        <taxon>Bacteria</taxon>
        <taxon>Bacillati</taxon>
        <taxon>Actinomycetota</taxon>
        <taxon>Actinomycetes</taxon>
        <taxon>Micrococcales</taxon>
        <taxon>Cellulomonadaceae</taxon>
        <taxon>Cellulomonas</taxon>
    </lineage>
</organism>
<comment type="caution">
    <text evidence="2">The sequence shown here is derived from an EMBL/GenBank/DDBJ whole genome shotgun (WGS) entry which is preliminary data.</text>
</comment>
<feature type="transmembrane region" description="Helical" evidence="1">
    <location>
        <begin position="167"/>
        <end position="200"/>
    </location>
</feature>
<dbReference type="Pfam" id="PF10604">
    <property type="entry name" value="Polyketide_cyc2"/>
    <property type="match status" value="1"/>
</dbReference>
<dbReference type="Proteomes" id="UP000722125">
    <property type="component" value="Unassembled WGS sequence"/>
</dbReference>
<keyword evidence="1" id="KW-0812">Transmembrane</keyword>
<dbReference type="InterPro" id="IPR019587">
    <property type="entry name" value="Polyketide_cyclase/dehydratase"/>
</dbReference>
<keyword evidence="1" id="KW-0472">Membrane</keyword>
<dbReference type="SUPFAM" id="SSF55961">
    <property type="entry name" value="Bet v1-like"/>
    <property type="match status" value="1"/>
</dbReference>